<evidence type="ECO:0000256" key="1">
    <source>
        <dbReference type="ARBA" id="ARBA00022491"/>
    </source>
</evidence>
<keyword evidence="4" id="KW-0804">Transcription</keyword>
<name>A0ABU4F9F8_9ACTN</name>
<dbReference type="InterPro" id="IPR009057">
    <property type="entry name" value="Homeodomain-like_sf"/>
</dbReference>
<evidence type="ECO:0000256" key="3">
    <source>
        <dbReference type="ARBA" id="ARBA00023125"/>
    </source>
</evidence>
<dbReference type="InterPro" id="IPR050109">
    <property type="entry name" value="HTH-type_TetR-like_transc_reg"/>
</dbReference>
<dbReference type="EMBL" id="JAWMAJ010000019">
    <property type="protein sequence ID" value="MDV7215915.1"/>
    <property type="molecule type" value="Genomic_DNA"/>
</dbReference>
<evidence type="ECO:0000256" key="5">
    <source>
        <dbReference type="PROSITE-ProRule" id="PRU00335"/>
    </source>
</evidence>
<evidence type="ECO:0000313" key="8">
    <source>
        <dbReference type="Proteomes" id="UP001187346"/>
    </source>
</evidence>
<dbReference type="Pfam" id="PF13977">
    <property type="entry name" value="TetR_C_6"/>
    <property type="match status" value="1"/>
</dbReference>
<keyword evidence="2" id="KW-0805">Transcription regulation</keyword>
<dbReference type="Proteomes" id="UP001187346">
    <property type="component" value="Unassembled WGS sequence"/>
</dbReference>
<dbReference type="Pfam" id="PF00440">
    <property type="entry name" value="TetR_N"/>
    <property type="match status" value="1"/>
</dbReference>
<dbReference type="Gene3D" id="1.10.357.10">
    <property type="entry name" value="Tetracycline Repressor, domain 2"/>
    <property type="match status" value="1"/>
</dbReference>
<reference evidence="7 8" key="1">
    <citation type="submission" date="2023-10" db="EMBL/GenBank/DDBJ databases">
        <title>Characterization of rhizosphere-enriched actinobacteria from wheat plants lab-grown on chernevaya soil.</title>
        <authorList>
            <person name="Tikhonova E.N."/>
            <person name="Konopkin A."/>
            <person name="Kravchenko I.K."/>
        </authorList>
    </citation>
    <scope>NUCLEOTIDE SEQUENCE [LARGE SCALE GENOMIC DNA]</scope>
    <source>
        <strain evidence="7 8">RR29</strain>
    </source>
</reference>
<dbReference type="PRINTS" id="PR00455">
    <property type="entry name" value="HTHTETR"/>
</dbReference>
<dbReference type="SUPFAM" id="SSF46689">
    <property type="entry name" value="Homeodomain-like"/>
    <property type="match status" value="1"/>
</dbReference>
<gene>
    <name evidence="7" type="ORF">R5A26_08120</name>
</gene>
<dbReference type="InterPro" id="IPR001647">
    <property type="entry name" value="HTH_TetR"/>
</dbReference>
<protein>
    <submittedName>
        <fullName evidence="7">TetR/AcrR family transcriptional regulator</fullName>
    </submittedName>
</protein>
<proteinExistence type="predicted"/>
<feature type="domain" description="HTH tetR-type" evidence="6">
    <location>
        <begin position="10"/>
        <end position="70"/>
    </location>
</feature>
<feature type="DNA-binding region" description="H-T-H motif" evidence="5">
    <location>
        <begin position="33"/>
        <end position="52"/>
    </location>
</feature>
<dbReference type="SUPFAM" id="SSF48498">
    <property type="entry name" value="Tetracyclin repressor-like, C-terminal domain"/>
    <property type="match status" value="1"/>
</dbReference>
<accession>A0ABU4F9F8</accession>
<comment type="caution">
    <text evidence="7">The sequence shown here is derived from an EMBL/GenBank/DDBJ whole genome shotgun (WGS) entry which is preliminary data.</text>
</comment>
<evidence type="ECO:0000313" key="7">
    <source>
        <dbReference type="EMBL" id="MDV7215915.1"/>
    </source>
</evidence>
<dbReference type="PANTHER" id="PTHR30055:SF229">
    <property type="entry name" value="HTH-TYPE TRANSCRIPTIONAL REPRESSOR RV1474C"/>
    <property type="match status" value="1"/>
</dbReference>
<keyword evidence="8" id="KW-1185">Reference proteome</keyword>
<organism evidence="7 8">
    <name type="scientific">Streptomyces prunicolor</name>
    <dbReference type="NCBI Taxonomy" id="67348"/>
    <lineage>
        <taxon>Bacteria</taxon>
        <taxon>Bacillati</taxon>
        <taxon>Actinomycetota</taxon>
        <taxon>Actinomycetes</taxon>
        <taxon>Kitasatosporales</taxon>
        <taxon>Streptomycetaceae</taxon>
        <taxon>Streptomyces</taxon>
    </lineage>
</organism>
<keyword evidence="1" id="KW-0678">Repressor</keyword>
<dbReference type="PROSITE" id="PS50977">
    <property type="entry name" value="HTH_TETR_2"/>
    <property type="match status" value="1"/>
</dbReference>
<evidence type="ECO:0000256" key="4">
    <source>
        <dbReference type="ARBA" id="ARBA00023163"/>
    </source>
</evidence>
<evidence type="ECO:0000256" key="2">
    <source>
        <dbReference type="ARBA" id="ARBA00023015"/>
    </source>
</evidence>
<sequence>MPRLSEARREERRRHILSSAWSCFSRNGFHATSMDDVIAATGMSSSAVYRYFRSKDDLIDAAADEGLTLIGDLFRRLLERRPAPSPSEVLEAMTAEARDRGEGQSYDLSRIAIQAWGEALRSPELEGRTRTFYLSMRDNLVVLARRWRDEGQVPPTADPAQIATVLMTLMPGLLVGRHLVEPVATEQLIGGLSSLASAFDDAAT</sequence>
<evidence type="ECO:0000259" key="6">
    <source>
        <dbReference type="PROSITE" id="PS50977"/>
    </source>
</evidence>
<dbReference type="InterPro" id="IPR036271">
    <property type="entry name" value="Tet_transcr_reg_TetR-rel_C_sf"/>
</dbReference>
<dbReference type="PANTHER" id="PTHR30055">
    <property type="entry name" value="HTH-TYPE TRANSCRIPTIONAL REGULATOR RUTR"/>
    <property type="match status" value="1"/>
</dbReference>
<dbReference type="InterPro" id="IPR039538">
    <property type="entry name" value="BetI_C"/>
</dbReference>
<keyword evidence="3 5" id="KW-0238">DNA-binding</keyword>
<dbReference type="RefSeq" id="WP_266866345.1">
    <property type="nucleotide sequence ID" value="NZ_JAPEMW010000001.1"/>
</dbReference>